<dbReference type="AlphaFoldDB" id="A0A1Y2L3P9"/>
<dbReference type="EMBL" id="JFKA01000003">
    <property type="protein sequence ID" value="OSQ38923.1"/>
    <property type="molecule type" value="Genomic_DNA"/>
</dbReference>
<organism evidence="3 4">
    <name type="scientific">Thalassospira mesophila</name>
    <dbReference type="NCBI Taxonomy" id="1293891"/>
    <lineage>
        <taxon>Bacteria</taxon>
        <taxon>Pseudomonadati</taxon>
        <taxon>Pseudomonadota</taxon>
        <taxon>Alphaproteobacteria</taxon>
        <taxon>Rhodospirillales</taxon>
        <taxon>Thalassospiraceae</taxon>
        <taxon>Thalassospira</taxon>
    </lineage>
</organism>
<evidence type="ECO:0000256" key="2">
    <source>
        <dbReference type="SAM" id="Phobius"/>
    </source>
</evidence>
<dbReference type="SUPFAM" id="SSF56112">
    <property type="entry name" value="Protein kinase-like (PK-like)"/>
    <property type="match status" value="1"/>
</dbReference>
<evidence type="ECO:0000256" key="1">
    <source>
        <dbReference type="SAM" id="MobiDB-lite"/>
    </source>
</evidence>
<dbReference type="Gene3D" id="1.10.510.10">
    <property type="entry name" value="Transferase(Phosphotransferase) domain 1"/>
    <property type="match status" value="1"/>
</dbReference>
<reference evidence="3 4" key="1">
    <citation type="submission" date="2014-03" db="EMBL/GenBank/DDBJ databases">
        <title>The draft genome sequence of Thalassospira mesophila JCM 18969.</title>
        <authorList>
            <person name="Lai Q."/>
            <person name="Shao Z."/>
        </authorList>
    </citation>
    <scope>NUCLEOTIDE SEQUENCE [LARGE SCALE GENOMIC DNA]</scope>
    <source>
        <strain evidence="3 4">JCM 18969</strain>
    </source>
</reference>
<feature type="compositionally biased region" description="Acidic residues" evidence="1">
    <location>
        <begin position="12"/>
        <end position="30"/>
    </location>
</feature>
<sequence>MADNAKMQPDDVPSDLETEDDAPLSDDGQEDQIAPSPETAAPTGVGNRHVDIGNFRIFPDLRLAEFDCGPSQAFVAEGTKRDDGPLFALLADPLLPTRSDLLRVLSGVRVAGQLDLLDYEIVYWPPLDRSTIVCFYSKPGGSKVFTDGGKKAVIDEHDLPLAVIAPIINVLTILSDKNLAHRNLRAENLFFADEERASVVVGDCVSLPAGFAQPLVYEPIDRMTADPAGRGSGALSDDLYALGIMIAALGIGHTPLSKFSDKEVIEMKLARGSFQTIAAHEKLPLTLIEPIRGLLCDDFEERWGLSELNNWLDGRRVKPVQGNTDRRAARAQNIGGRDYYTTRGLANGITNNWAASLAPLRDGVVEVWLRRGLNDAERSKAMSEAMRQMAWSGSDKRTAEDVLVSRGIAILDPNGPVRHKTFSAMLDGLGNMLSYDVQHGSGAQAFSEVVVRDLPTFWFSRLSGFRPEIQSQQQVYKGLRYYMQQQSMGYGYERCLYALVKNQHCLSPLVDKEYVIHIAQLLPALEKVAAITPHSNWPVDRHIAAFIAVRLQDDTEPQLTALQNTGDEVEFSRSIISLLALVQWRHGPDSLPHLGLWVARLMEPATKVFHSKERREKVEREIPKLAKRGNLVELYNLINDEKERRRDQDEFIAAVEEYSAADSEVFDLESSGSVRLILAEQIGRQVASFAATMIALLTVSALFMMIVW</sequence>
<keyword evidence="2" id="KW-1133">Transmembrane helix</keyword>
<evidence type="ECO:0000313" key="4">
    <source>
        <dbReference type="Proteomes" id="UP000193391"/>
    </source>
</evidence>
<proteinExistence type="predicted"/>
<dbReference type="STRING" id="1293891.TMES_09355"/>
<feature type="region of interest" description="Disordered" evidence="1">
    <location>
        <begin position="1"/>
        <end position="47"/>
    </location>
</feature>
<comment type="caution">
    <text evidence="3">The sequence shown here is derived from an EMBL/GenBank/DDBJ whole genome shotgun (WGS) entry which is preliminary data.</text>
</comment>
<dbReference type="OrthoDB" id="7166208at2"/>
<keyword evidence="2" id="KW-0472">Membrane</keyword>
<protein>
    <recommendedName>
        <fullName evidence="5">Protein kinase domain-containing protein</fullName>
    </recommendedName>
</protein>
<gene>
    <name evidence="3" type="ORF">TMES_09355</name>
</gene>
<keyword evidence="2" id="KW-0812">Transmembrane</keyword>
<dbReference type="Proteomes" id="UP000193391">
    <property type="component" value="Unassembled WGS sequence"/>
</dbReference>
<dbReference type="RefSeq" id="WP_085581779.1">
    <property type="nucleotide sequence ID" value="NZ_JFKA01000003.1"/>
</dbReference>
<name>A0A1Y2L3P9_9PROT</name>
<feature type="transmembrane region" description="Helical" evidence="2">
    <location>
        <begin position="686"/>
        <end position="707"/>
    </location>
</feature>
<dbReference type="InterPro" id="IPR011009">
    <property type="entry name" value="Kinase-like_dom_sf"/>
</dbReference>
<keyword evidence="4" id="KW-1185">Reference proteome</keyword>
<evidence type="ECO:0000313" key="3">
    <source>
        <dbReference type="EMBL" id="OSQ38923.1"/>
    </source>
</evidence>
<accession>A0A1Y2L3P9</accession>
<evidence type="ECO:0008006" key="5">
    <source>
        <dbReference type="Google" id="ProtNLM"/>
    </source>
</evidence>